<comment type="catalytic activity">
    <reaction evidence="11">
        <text>di-trans,octa-cis-undecaprenyl diphospho-N-acetyl-alpha-D-muramoyl-L-alanyl-D-glutamyl-meso-2,6-diaminopimeloyl-D-alanyl-D-alanine + UDP-N-acetyl-alpha-D-glucosamine = di-trans,octa-cis-undecaprenyl diphospho-[N-acetyl-alpha-D-glucosaminyl-(1-&gt;4)]-N-acetyl-alpha-D-muramoyl-L-alanyl-D-glutamyl-meso-2,6-diaminopimeloyl-D-alanyl-D-alanine + UDP + H(+)</text>
        <dbReference type="Rhea" id="RHEA:31227"/>
        <dbReference type="ChEBI" id="CHEBI:15378"/>
        <dbReference type="ChEBI" id="CHEBI:57705"/>
        <dbReference type="ChEBI" id="CHEBI:58223"/>
        <dbReference type="ChEBI" id="CHEBI:61387"/>
        <dbReference type="ChEBI" id="CHEBI:61388"/>
        <dbReference type="EC" id="2.4.1.227"/>
    </reaction>
</comment>
<name>A0A2N5E9B6_9GAMM</name>
<dbReference type="PANTHER" id="PTHR21015:SF22">
    <property type="entry name" value="GLYCOSYLTRANSFERASE"/>
    <property type="match status" value="1"/>
</dbReference>
<dbReference type="RefSeq" id="WP_101823444.1">
    <property type="nucleotide sequence ID" value="NZ_PJZH01000003.1"/>
</dbReference>
<dbReference type="Pfam" id="PF03033">
    <property type="entry name" value="Glyco_transf_28"/>
    <property type="match status" value="1"/>
</dbReference>
<dbReference type="UniPathway" id="UPA00219"/>
<dbReference type="EMBL" id="PJZH01000003">
    <property type="protein sequence ID" value="PLR38503.1"/>
    <property type="molecule type" value="Genomic_DNA"/>
</dbReference>
<evidence type="ECO:0000259" key="12">
    <source>
        <dbReference type="Pfam" id="PF03033"/>
    </source>
</evidence>
<dbReference type="OrthoDB" id="9808936at2"/>
<keyword evidence="4 11" id="KW-0328">Glycosyltransferase</keyword>
<evidence type="ECO:0000256" key="9">
    <source>
        <dbReference type="ARBA" id="ARBA00023306"/>
    </source>
</evidence>
<dbReference type="Pfam" id="PF04101">
    <property type="entry name" value="Glyco_tran_28_C"/>
    <property type="match status" value="1"/>
</dbReference>
<dbReference type="InterPro" id="IPR004276">
    <property type="entry name" value="GlycoTrans_28_N"/>
</dbReference>
<feature type="binding site" evidence="11">
    <location>
        <position position="244"/>
    </location>
    <ligand>
        <name>UDP-N-acetyl-alpha-D-glucosamine</name>
        <dbReference type="ChEBI" id="CHEBI:57705"/>
    </ligand>
</feature>
<feature type="binding site" evidence="11">
    <location>
        <position position="288"/>
    </location>
    <ligand>
        <name>UDP-N-acetyl-alpha-D-glucosamine</name>
        <dbReference type="ChEBI" id="CHEBI:57705"/>
    </ligand>
</feature>
<keyword evidence="9 11" id="KW-0131">Cell cycle</keyword>
<reference evidence="14 15" key="1">
    <citation type="submission" date="2017-12" db="EMBL/GenBank/DDBJ databases">
        <title>Characterization of six clinical isolates of Enterochimera gen. nov., a novel genus of the Yersiniaciae family and the three species Enterochimera arupensis sp. nov., Enterochimera coloradensis sp. nov, and Enterochimera californica sp. nov.</title>
        <authorList>
            <person name="Rossi A."/>
            <person name="Fisher M."/>
        </authorList>
    </citation>
    <scope>NUCLEOTIDE SEQUENCE [LARGE SCALE GENOMIC DNA]</scope>
    <source>
        <strain evidence="15">2016-Iso4</strain>
    </source>
</reference>
<dbReference type="Proteomes" id="UP000234503">
    <property type="component" value="Unassembled WGS sequence"/>
</dbReference>
<evidence type="ECO:0000256" key="1">
    <source>
        <dbReference type="ARBA" id="ARBA00022475"/>
    </source>
</evidence>
<accession>A0A2N5E9B6</accession>
<keyword evidence="5 11" id="KW-0808">Transferase</keyword>
<dbReference type="HAMAP" id="MF_00033">
    <property type="entry name" value="MurG"/>
    <property type="match status" value="1"/>
</dbReference>
<dbReference type="GO" id="GO:0051301">
    <property type="term" value="P:cell division"/>
    <property type="evidence" value="ECO:0007669"/>
    <property type="project" value="UniProtKB-KW"/>
</dbReference>
<keyword evidence="7 11" id="KW-0573">Peptidoglycan synthesis</keyword>
<evidence type="ECO:0000256" key="3">
    <source>
        <dbReference type="ARBA" id="ARBA00022618"/>
    </source>
</evidence>
<dbReference type="FunFam" id="3.40.50.2000:FF:000016">
    <property type="entry name" value="UDP-N-acetylglucosamine--N-acetylmuramyl-(pentapeptide) pyrophosphoryl-undecaprenol N-acetylglucosamine transferase"/>
    <property type="match status" value="1"/>
</dbReference>
<feature type="binding site" evidence="11">
    <location>
        <begin position="263"/>
        <end position="268"/>
    </location>
    <ligand>
        <name>UDP-N-acetyl-alpha-D-glucosamine</name>
        <dbReference type="ChEBI" id="CHEBI:57705"/>
    </ligand>
</feature>
<evidence type="ECO:0000256" key="10">
    <source>
        <dbReference type="ARBA" id="ARBA00023316"/>
    </source>
</evidence>
<evidence type="ECO:0000256" key="2">
    <source>
        <dbReference type="ARBA" id="ARBA00022519"/>
    </source>
</evidence>
<feature type="binding site" evidence="11">
    <location>
        <position position="191"/>
    </location>
    <ligand>
        <name>UDP-N-acetyl-alpha-D-glucosamine</name>
        <dbReference type="ChEBI" id="CHEBI:57705"/>
    </ligand>
</feature>
<comment type="caution">
    <text evidence="14">The sequence shown here is derived from an EMBL/GenBank/DDBJ whole genome shotgun (WGS) entry which is preliminary data.</text>
</comment>
<keyword evidence="1 11" id="KW-1003">Cell membrane</keyword>
<dbReference type="GO" id="GO:0005975">
    <property type="term" value="P:carbohydrate metabolic process"/>
    <property type="evidence" value="ECO:0007669"/>
    <property type="project" value="InterPro"/>
</dbReference>
<feature type="binding site" evidence="11">
    <location>
        <begin position="15"/>
        <end position="17"/>
    </location>
    <ligand>
        <name>UDP-N-acetyl-alpha-D-glucosamine</name>
        <dbReference type="ChEBI" id="CHEBI:57705"/>
    </ligand>
</feature>
<keyword evidence="3 11" id="KW-0132">Cell division</keyword>
<keyword evidence="2" id="KW-0997">Cell inner membrane</keyword>
<organism evidence="14 15">
    <name type="scientific">Chimaeribacter coloradensis</name>
    <dbReference type="NCBI Taxonomy" id="2060068"/>
    <lineage>
        <taxon>Bacteria</taxon>
        <taxon>Pseudomonadati</taxon>
        <taxon>Pseudomonadota</taxon>
        <taxon>Gammaproteobacteria</taxon>
        <taxon>Enterobacterales</taxon>
        <taxon>Yersiniaceae</taxon>
        <taxon>Chimaeribacter</taxon>
    </lineage>
</organism>
<evidence type="ECO:0000259" key="13">
    <source>
        <dbReference type="Pfam" id="PF04101"/>
    </source>
</evidence>
<dbReference type="GO" id="GO:0071555">
    <property type="term" value="P:cell wall organization"/>
    <property type="evidence" value="ECO:0007669"/>
    <property type="project" value="UniProtKB-KW"/>
</dbReference>
<dbReference type="GO" id="GO:0050511">
    <property type="term" value="F:undecaprenyldiphospho-muramoylpentapeptide beta-N-acetylglucosaminyltransferase activity"/>
    <property type="evidence" value="ECO:0007669"/>
    <property type="project" value="UniProtKB-UniRule"/>
</dbReference>
<comment type="subcellular location">
    <subcellularLocation>
        <location evidence="11">Cell membrane</location>
        <topology evidence="11">Peripheral membrane protein</topology>
        <orientation evidence="11">Cytoplasmic side</orientation>
    </subcellularLocation>
</comment>
<comment type="similarity">
    <text evidence="11">Belongs to the glycosyltransferase 28 family. MurG subfamily.</text>
</comment>
<evidence type="ECO:0000313" key="15">
    <source>
        <dbReference type="Proteomes" id="UP000234503"/>
    </source>
</evidence>
<dbReference type="NCBIfam" id="TIGR01133">
    <property type="entry name" value="murG"/>
    <property type="match status" value="1"/>
</dbReference>
<feature type="binding site" evidence="11">
    <location>
        <position position="163"/>
    </location>
    <ligand>
        <name>UDP-N-acetyl-alpha-D-glucosamine</name>
        <dbReference type="ChEBI" id="CHEBI:57705"/>
    </ligand>
</feature>
<evidence type="ECO:0000256" key="7">
    <source>
        <dbReference type="ARBA" id="ARBA00022984"/>
    </source>
</evidence>
<keyword evidence="10 11" id="KW-0961">Cell wall biogenesis/degradation</keyword>
<dbReference type="CDD" id="cd03785">
    <property type="entry name" value="GT28_MurG"/>
    <property type="match status" value="1"/>
</dbReference>
<feature type="domain" description="Glycosyltransferase family 28 N-terminal" evidence="12">
    <location>
        <begin position="9"/>
        <end position="145"/>
    </location>
</feature>
<feature type="binding site" evidence="11">
    <location>
        <position position="127"/>
    </location>
    <ligand>
        <name>UDP-N-acetyl-alpha-D-glucosamine</name>
        <dbReference type="ChEBI" id="CHEBI:57705"/>
    </ligand>
</feature>
<dbReference type="PANTHER" id="PTHR21015">
    <property type="entry name" value="UDP-N-ACETYLGLUCOSAMINE--N-ACETYLMURAMYL-(PENTAPEPTIDE) PYROPHOSPHORYL-UNDECAPRENOL N-ACETYLGLUCOSAMINE TRANSFERASE 1"/>
    <property type="match status" value="1"/>
</dbReference>
<comment type="function">
    <text evidence="11">Cell wall formation. Catalyzes the transfer of a GlcNAc subunit on undecaprenyl-pyrophosphoryl-MurNAc-pentapeptide (lipid intermediate I) to form undecaprenyl-pyrophosphoryl-MurNAc-(pentapeptide)GlcNAc (lipid intermediate II).</text>
</comment>
<evidence type="ECO:0000256" key="4">
    <source>
        <dbReference type="ARBA" id="ARBA00022676"/>
    </source>
</evidence>
<evidence type="ECO:0000256" key="6">
    <source>
        <dbReference type="ARBA" id="ARBA00022960"/>
    </source>
</evidence>
<keyword evidence="15" id="KW-1185">Reference proteome</keyword>
<proteinExistence type="inferred from homology"/>
<keyword evidence="8 11" id="KW-0472">Membrane</keyword>
<evidence type="ECO:0000313" key="14">
    <source>
        <dbReference type="EMBL" id="PLR38503.1"/>
    </source>
</evidence>
<evidence type="ECO:0000256" key="11">
    <source>
        <dbReference type="HAMAP-Rule" id="MF_00033"/>
    </source>
</evidence>
<dbReference type="GO" id="GO:0051991">
    <property type="term" value="F:UDP-N-acetyl-D-glucosamine:N-acetylmuramoyl-L-alanyl-D-glutamyl-meso-2,6-diaminopimelyl-D-alanyl-D-alanine-diphosphoundecaprenol 4-beta-N-acetylglucosaminlytransferase activity"/>
    <property type="evidence" value="ECO:0007669"/>
    <property type="project" value="RHEA"/>
</dbReference>
<dbReference type="SUPFAM" id="SSF53756">
    <property type="entry name" value="UDP-Glycosyltransferase/glycogen phosphorylase"/>
    <property type="match status" value="1"/>
</dbReference>
<dbReference type="GO" id="GO:0005886">
    <property type="term" value="C:plasma membrane"/>
    <property type="evidence" value="ECO:0007669"/>
    <property type="project" value="UniProtKB-SubCell"/>
</dbReference>
<comment type="pathway">
    <text evidence="11">Cell wall biogenesis; peptidoglycan biosynthesis.</text>
</comment>
<evidence type="ECO:0000256" key="8">
    <source>
        <dbReference type="ARBA" id="ARBA00023136"/>
    </source>
</evidence>
<dbReference type="InterPro" id="IPR006009">
    <property type="entry name" value="GlcNAc_MurG"/>
</dbReference>
<gene>
    <name evidence="11 14" type="primary">murG</name>
    <name evidence="14" type="ORF">CYR32_05820</name>
</gene>
<protein>
    <recommendedName>
        <fullName evidence="11">UDP-N-acetylglucosamine--N-acetylmuramyl-(pentapeptide) pyrophosphoryl-undecaprenol N-acetylglucosamine transferase</fullName>
        <ecNumber evidence="11">2.4.1.227</ecNumber>
    </recommendedName>
    <alternativeName>
        <fullName evidence="11">Undecaprenyl-PP-MurNAc-pentapeptide-UDPGlcNAc GlcNAc transferase</fullName>
    </alternativeName>
</protein>
<evidence type="ECO:0000256" key="5">
    <source>
        <dbReference type="ARBA" id="ARBA00022679"/>
    </source>
</evidence>
<sequence length="368" mass="39288">MSGKTKRLLVMAGGTGGHVFPGLAVAHHLMAQGWQVRWLGTADRMEADLVPKHGIEIDFIRISGLRGKGVKAQLLAPVRIFRAVRQAKAIMRAYQPDVVLGMGGYVSGPGGLAAWLSGVPVVLHEQNGIAGLTNRWLSKIAKKVLQAFPGAFPHADVVGNPVRTDVLALPLPGTRLAGREGPVRVLVVGGSQGARVLNQTMPAVAASLGERITLWHQVGKGALDEVVQAYQHAGQPQHKITEFIDDMAAAYAWADVVVCRSGALTVSEIAAAGLPAIFVPFQHKDRQQYWNALPLEQAGAAKILEQPEFTAEAVCGLLTQWNRPVLAEMAQRARAAAIPDATERVAAEVCAAAHIEYERSAPRAVVNQ</sequence>
<dbReference type="GO" id="GO:0008360">
    <property type="term" value="P:regulation of cell shape"/>
    <property type="evidence" value="ECO:0007669"/>
    <property type="project" value="UniProtKB-KW"/>
</dbReference>
<dbReference type="FunFam" id="3.40.50.2000:FF:000018">
    <property type="entry name" value="UDP-N-acetylglucosamine--N-acetylmuramyl-(pentapeptide) pyrophosphoryl-undecaprenol N-acetylglucosamine transferase"/>
    <property type="match status" value="1"/>
</dbReference>
<dbReference type="AlphaFoldDB" id="A0A2N5E9B6"/>
<dbReference type="EC" id="2.4.1.227" evidence="11"/>
<keyword evidence="6 11" id="KW-0133">Cell shape</keyword>
<feature type="domain" description="Glycosyl transferase family 28 C-terminal" evidence="13">
    <location>
        <begin position="185"/>
        <end position="344"/>
    </location>
</feature>
<dbReference type="GO" id="GO:0009252">
    <property type="term" value="P:peptidoglycan biosynthetic process"/>
    <property type="evidence" value="ECO:0007669"/>
    <property type="project" value="UniProtKB-UniRule"/>
</dbReference>
<dbReference type="InterPro" id="IPR007235">
    <property type="entry name" value="Glyco_trans_28_C"/>
</dbReference>
<dbReference type="Gene3D" id="3.40.50.2000">
    <property type="entry name" value="Glycogen Phosphorylase B"/>
    <property type="match status" value="2"/>
</dbReference>